<dbReference type="CDD" id="cd07377">
    <property type="entry name" value="WHTH_GntR"/>
    <property type="match status" value="1"/>
</dbReference>
<keyword evidence="3" id="KW-0804">Transcription</keyword>
<keyword evidence="6" id="KW-1185">Reference proteome</keyword>
<evidence type="ECO:0000259" key="4">
    <source>
        <dbReference type="PROSITE" id="PS50949"/>
    </source>
</evidence>
<dbReference type="STRING" id="1123498.VR7878_00403"/>
<dbReference type="SMART" id="SM00345">
    <property type="entry name" value="HTH_GNTR"/>
    <property type="match status" value="1"/>
</dbReference>
<sequence length="225" mass="25870">MSNDEKIYQKILKAIVEHQLAPGVRLPEDRLSEAFGVSRTGIRKVLQRLALERFVVIEPNKGAHVNRPTRQEAEEVLRSRILLEPLLIPELQQRWDAQQSERFTQMIHEEKEAEQHGHLSDSIQLTARFHYELAKLAGNSVLADFIEQLCYRSSLVIAAFGSHHSVSCDCGDHAELVTLLNQRETQAAQQWMTHHLHHIRASLKLEQDQTTVIDFQQIFAETTEK</sequence>
<dbReference type="SUPFAM" id="SSF48008">
    <property type="entry name" value="GntR ligand-binding domain-like"/>
    <property type="match status" value="1"/>
</dbReference>
<dbReference type="Gene3D" id="1.20.120.530">
    <property type="entry name" value="GntR ligand-binding domain-like"/>
    <property type="match status" value="1"/>
</dbReference>
<dbReference type="InterPro" id="IPR036388">
    <property type="entry name" value="WH-like_DNA-bd_sf"/>
</dbReference>
<name>A0A1R4LAM9_VIBR1</name>
<dbReference type="Proteomes" id="UP000188276">
    <property type="component" value="Unassembled WGS sequence"/>
</dbReference>
<dbReference type="GO" id="GO:0003677">
    <property type="term" value="F:DNA binding"/>
    <property type="evidence" value="ECO:0007669"/>
    <property type="project" value="UniProtKB-KW"/>
</dbReference>
<dbReference type="InterPro" id="IPR000524">
    <property type="entry name" value="Tscrpt_reg_HTH_GntR"/>
</dbReference>
<dbReference type="Pfam" id="PF07729">
    <property type="entry name" value="FCD"/>
    <property type="match status" value="1"/>
</dbReference>
<dbReference type="SUPFAM" id="SSF46785">
    <property type="entry name" value="Winged helix' DNA-binding domain"/>
    <property type="match status" value="1"/>
</dbReference>
<evidence type="ECO:0000313" key="5">
    <source>
        <dbReference type="EMBL" id="SJN53605.1"/>
    </source>
</evidence>
<dbReference type="SMART" id="SM00895">
    <property type="entry name" value="FCD"/>
    <property type="match status" value="1"/>
</dbReference>
<dbReference type="PANTHER" id="PTHR43537">
    <property type="entry name" value="TRANSCRIPTIONAL REGULATOR, GNTR FAMILY"/>
    <property type="match status" value="1"/>
</dbReference>
<dbReference type="InterPro" id="IPR036390">
    <property type="entry name" value="WH_DNA-bd_sf"/>
</dbReference>
<dbReference type="PANTHER" id="PTHR43537:SF53">
    <property type="entry name" value="HTH-TYPE TRANSCRIPTIONAL REPRESSOR NANR"/>
    <property type="match status" value="1"/>
</dbReference>
<gene>
    <name evidence="5" type="primary">ydfH_1</name>
    <name evidence="5" type="ORF">VR7878_00403</name>
</gene>
<accession>A0A1R4LAM9</accession>
<keyword evidence="1" id="KW-0805">Transcription regulation</keyword>
<evidence type="ECO:0000256" key="2">
    <source>
        <dbReference type="ARBA" id="ARBA00023125"/>
    </source>
</evidence>
<dbReference type="PROSITE" id="PS50949">
    <property type="entry name" value="HTH_GNTR"/>
    <property type="match status" value="1"/>
</dbReference>
<dbReference type="InterPro" id="IPR011711">
    <property type="entry name" value="GntR_C"/>
</dbReference>
<protein>
    <submittedName>
        <fullName evidence="5">Putative HTH-type transcriptional regulator YdfH</fullName>
    </submittedName>
</protein>
<evidence type="ECO:0000256" key="3">
    <source>
        <dbReference type="ARBA" id="ARBA00023163"/>
    </source>
</evidence>
<dbReference type="InterPro" id="IPR008920">
    <property type="entry name" value="TF_FadR/GntR_C"/>
</dbReference>
<dbReference type="Gene3D" id="1.10.10.10">
    <property type="entry name" value="Winged helix-like DNA-binding domain superfamily/Winged helix DNA-binding domain"/>
    <property type="match status" value="1"/>
</dbReference>
<dbReference type="Pfam" id="PF00392">
    <property type="entry name" value="GntR"/>
    <property type="match status" value="1"/>
</dbReference>
<proteinExistence type="predicted"/>
<dbReference type="OrthoDB" id="5243844at2"/>
<dbReference type="AlphaFoldDB" id="A0A1R4LAM9"/>
<keyword evidence="2" id="KW-0238">DNA-binding</keyword>
<reference evidence="6" key="1">
    <citation type="submission" date="2017-02" db="EMBL/GenBank/DDBJ databases">
        <authorList>
            <person name="Rodrigo-Torres L."/>
            <person name="Arahal R.D."/>
            <person name="Lucena T."/>
        </authorList>
    </citation>
    <scope>NUCLEOTIDE SEQUENCE [LARGE SCALE GENOMIC DNA]</scope>
    <source>
        <strain evidence="6">CECT 7878</strain>
    </source>
</reference>
<dbReference type="RefSeq" id="WP_077332958.1">
    <property type="nucleotide sequence ID" value="NZ_FULE01000008.1"/>
</dbReference>
<feature type="domain" description="HTH gntR-type" evidence="4">
    <location>
        <begin position="1"/>
        <end position="68"/>
    </location>
</feature>
<evidence type="ECO:0000256" key="1">
    <source>
        <dbReference type="ARBA" id="ARBA00023015"/>
    </source>
</evidence>
<dbReference type="EMBL" id="FULE01000008">
    <property type="protein sequence ID" value="SJN53605.1"/>
    <property type="molecule type" value="Genomic_DNA"/>
</dbReference>
<evidence type="ECO:0000313" key="6">
    <source>
        <dbReference type="Proteomes" id="UP000188276"/>
    </source>
</evidence>
<organism evidence="5 6">
    <name type="scientific">Vibrio ruber (strain DSM 16370 / JCM 11486 / BCRC 17186 / CECT 7878 / LMG 23124 / VR1)</name>
    <dbReference type="NCBI Taxonomy" id="1123498"/>
    <lineage>
        <taxon>Bacteria</taxon>
        <taxon>Pseudomonadati</taxon>
        <taxon>Pseudomonadota</taxon>
        <taxon>Gammaproteobacteria</taxon>
        <taxon>Vibrionales</taxon>
        <taxon>Vibrionaceae</taxon>
        <taxon>Vibrio</taxon>
    </lineage>
</organism>
<dbReference type="GO" id="GO:0003700">
    <property type="term" value="F:DNA-binding transcription factor activity"/>
    <property type="evidence" value="ECO:0007669"/>
    <property type="project" value="InterPro"/>
</dbReference>